<evidence type="ECO:0000256" key="7">
    <source>
        <dbReference type="PIRSR" id="PIRSR618044-1"/>
    </source>
</evidence>
<keyword evidence="11" id="KW-0812">Transmembrane</keyword>
<feature type="chain" id="PRO_5039097802" description="Peptidase S11 D-alanyl-D-alanine carboxypeptidase A N-terminal domain-containing protein" evidence="12">
    <location>
        <begin position="40"/>
        <end position="445"/>
    </location>
</feature>
<keyword evidence="11" id="KW-1133">Transmembrane helix</keyword>
<evidence type="ECO:0000256" key="9">
    <source>
        <dbReference type="RuleBase" id="RU004016"/>
    </source>
</evidence>
<dbReference type="GO" id="GO:0009002">
    <property type="term" value="F:serine-type D-Ala-D-Ala carboxypeptidase activity"/>
    <property type="evidence" value="ECO:0007669"/>
    <property type="project" value="InterPro"/>
</dbReference>
<evidence type="ECO:0000256" key="2">
    <source>
        <dbReference type="ARBA" id="ARBA00022729"/>
    </source>
</evidence>
<evidence type="ECO:0000256" key="1">
    <source>
        <dbReference type="ARBA" id="ARBA00007164"/>
    </source>
</evidence>
<dbReference type="Gene3D" id="3.40.710.10">
    <property type="entry name" value="DD-peptidase/beta-lactamase superfamily"/>
    <property type="match status" value="1"/>
</dbReference>
<accession>A0A1U9QNW4</accession>
<feature type="compositionally biased region" description="Low complexity" evidence="10">
    <location>
        <begin position="371"/>
        <end position="393"/>
    </location>
</feature>
<reference evidence="14 15" key="1">
    <citation type="submission" date="2016-11" db="EMBL/GenBank/DDBJ databases">
        <title>Complete genome sequence of Streptomyces niveus SCSIO 3406.</title>
        <authorList>
            <person name="Zhu Q."/>
            <person name="Cheng W."/>
            <person name="Song Y."/>
            <person name="Li Q."/>
            <person name="Ju J."/>
        </authorList>
    </citation>
    <scope>NUCLEOTIDE SEQUENCE [LARGE SCALE GENOMIC DNA]</scope>
    <source>
        <strain evidence="14 15">SCSIO 3406</strain>
    </source>
</reference>
<feature type="transmembrane region" description="Helical" evidence="11">
    <location>
        <begin position="405"/>
        <end position="425"/>
    </location>
</feature>
<dbReference type="OrthoDB" id="3663940at2"/>
<protein>
    <recommendedName>
        <fullName evidence="13">Peptidase S11 D-alanyl-D-alanine carboxypeptidase A N-terminal domain-containing protein</fullName>
    </recommendedName>
</protein>
<dbReference type="GO" id="GO:0006508">
    <property type="term" value="P:proteolysis"/>
    <property type="evidence" value="ECO:0007669"/>
    <property type="project" value="InterPro"/>
</dbReference>
<evidence type="ECO:0000256" key="10">
    <source>
        <dbReference type="SAM" id="MobiDB-lite"/>
    </source>
</evidence>
<dbReference type="GO" id="GO:0008360">
    <property type="term" value="P:regulation of cell shape"/>
    <property type="evidence" value="ECO:0007669"/>
    <property type="project" value="UniProtKB-KW"/>
</dbReference>
<dbReference type="GO" id="GO:0009252">
    <property type="term" value="P:peptidoglycan biosynthetic process"/>
    <property type="evidence" value="ECO:0007669"/>
    <property type="project" value="UniProtKB-KW"/>
</dbReference>
<keyword evidence="6" id="KW-0961">Cell wall biogenesis/degradation</keyword>
<dbReference type="AlphaFoldDB" id="A0A1U9QNW4"/>
<evidence type="ECO:0000259" key="13">
    <source>
        <dbReference type="Pfam" id="PF00768"/>
    </source>
</evidence>
<feature type="region of interest" description="Disordered" evidence="10">
    <location>
        <begin position="332"/>
        <end position="354"/>
    </location>
</feature>
<dbReference type="InterPro" id="IPR012338">
    <property type="entry name" value="Beta-lactam/transpept-like"/>
</dbReference>
<feature type="active site" description="Proton acceptor" evidence="7">
    <location>
        <position position="110"/>
    </location>
</feature>
<evidence type="ECO:0000256" key="4">
    <source>
        <dbReference type="ARBA" id="ARBA00022960"/>
    </source>
</evidence>
<proteinExistence type="inferred from homology"/>
<feature type="signal peptide" evidence="12">
    <location>
        <begin position="1"/>
        <end position="39"/>
    </location>
</feature>
<dbReference type="InterPro" id="IPR001967">
    <property type="entry name" value="Peptidase_S11_N"/>
</dbReference>
<evidence type="ECO:0000313" key="15">
    <source>
        <dbReference type="Proteomes" id="UP000189677"/>
    </source>
</evidence>
<gene>
    <name evidence="14" type="ORF">BBN63_04870</name>
</gene>
<keyword evidence="5" id="KW-0573">Peptidoglycan synthesis</keyword>
<evidence type="ECO:0000256" key="3">
    <source>
        <dbReference type="ARBA" id="ARBA00022801"/>
    </source>
</evidence>
<dbReference type="SUPFAM" id="SSF56601">
    <property type="entry name" value="beta-lactamase/transpeptidase-like"/>
    <property type="match status" value="1"/>
</dbReference>
<feature type="domain" description="Peptidase S11 D-alanyl-D-alanine carboxypeptidase A N-terminal" evidence="13">
    <location>
        <begin position="74"/>
        <end position="305"/>
    </location>
</feature>
<evidence type="ECO:0000256" key="5">
    <source>
        <dbReference type="ARBA" id="ARBA00022984"/>
    </source>
</evidence>
<evidence type="ECO:0000256" key="8">
    <source>
        <dbReference type="PIRSR" id="PIRSR618044-2"/>
    </source>
</evidence>
<dbReference type="RefSeq" id="WP_078074198.1">
    <property type="nucleotide sequence ID" value="NZ_CP018047.1"/>
</dbReference>
<dbReference type="InterPro" id="IPR018044">
    <property type="entry name" value="Peptidase_S11"/>
</dbReference>
<sequence>MIIRWFPRPAFARTVALTTGLAGLLALVPAALSVPTATASTASASTADALSRADPSLLYRPGTHVRATSGAPAPPKDVSALSWVVADARTGAVLGAHNAHRALAPASTLKTLFAVTVLPRIPSGTRHSVTRADLADVGAGSSMVGVAAGQTYDVADLWRGVFLSSGNDAVRVLAGMNGGWKSTIKQMQAKAKELGARDTRVVSPDGYDEPGQVSSAYDLAVFGRAGLKMPAFAKHCATVEAQFPGNRGSTFGIRNTNKLLTGADGVRRYRGLIGVKNGYTTNAGNTLIVAARRGDRTLLATVMNPQSGVSQAVYEEARSLLDWGFKAAPAVTPVGSLEPPRPPSPPRQAAEEEKRGLIARARRAVGTEPVAATATATATESARAPHLAGAARAEPSDRQSAPSGYVWPLVFIGAACLAALALFAVRRSARRRRDPAEPYPTPPVP</sequence>
<keyword evidence="4" id="KW-0133">Cell shape</keyword>
<dbReference type="PANTHER" id="PTHR21581:SF33">
    <property type="entry name" value="D-ALANYL-D-ALANINE CARBOXYPEPTIDASE DACB"/>
    <property type="match status" value="1"/>
</dbReference>
<comment type="similarity">
    <text evidence="1 9">Belongs to the peptidase S11 family.</text>
</comment>
<name>A0A1U9QNW4_STRNV</name>
<feature type="active site" evidence="7">
    <location>
        <position position="165"/>
    </location>
</feature>
<dbReference type="PRINTS" id="PR00725">
    <property type="entry name" value="DADACBPTASE1"/>
</dbReference>
<feature type="binding site" evidence="8">
    <location>
        <position position="276"/>
    </location>
    <ligand>
        <name>substrate</name>
    </ligand>
</feature>
<evidence type="ECO:0000256" key="12">
    <source>
        <dbReference type="SAM" id="SignalP"/>
    </source>
</evidence>
<organism evidence="14 15">
    <name type="scientific">Streptomyces niveus</name>
    <name type="common">Streptomyces spheroides</name>
    <dbReference type="NCBI Taxonomy" id="193462"/>
    <lineage>
        <taxon>Bacteria</taxon>
        <taxon>Bacillati</taxon>
        <taxon>Actinomycetota</taxon>
        <taxon>Actinomycetes</taxon>
        <taxon>Kitasatosporales</taxon>
        <taxon>Streptomycetaceae</taxon>
        <taxon>Streptomyces</taxon>
    </lineage>
</organism>
<keyword evidence="11" id="KW-0472">Membrane</keyword>
<dbReference type="Pfam" id="PF00768">
    <property type="entry name" value="Peptidase_S11"/>
    <property type="match status" value="1"/>
</dbReference>
<evidence type="ECO:0000256" key="11">
    <source>
        <dbReference type="SAM" id="Phobius"/>
    </source>
</evidence>
<dbReference type="Proteomes" id="UP000189677">
    <property type="component" value="Chromosome"/>
</dbReference>
<feature type="region of interest" description="Disordered" evidence="10">
    <location>
        <begin position="367"/>
        <end position="399"/>
    </location>
</feature>
<dbReference type="EMBL" id="CP018047">
    <property type="protein sequence ID" value="AQU65673.1"/>
    <property type="molecule type" value="Genomic_DNA"/>
</dbReference>
<evidence type="ECO:0000313" key="14">
    <source>
        <dbReference type="EMBL" id="AQU65673.1"/>
    </source>
</evidence>
<evidence type="ECO:0000256" key="6">
    <source>
        <dbReference type="ARBA" id="ARBA00023316"/>
    </source>
</evidence>
<dbReference type="KEGG" id="snw:BBN63_04870"/>
<keyword evidence="3" id="KW-0378">Hydrolase</keyword>
<keyword evidence="2 12" id="KW-0732">Signal</keyword>
<dbReference type="GO" id="GO:0071555">
    <property type="term" value="P:cell wall organization"/>
    <property type="evidence" value="ECO:0007669"/>
    <property type="project" value="UniProtKB-KW"/>
</dbReference>
<feature type="active site" description="Acyl-ester intermediate" evidence="7">
    <location>
        <position position="107"/>
    </location>
</feature>
<keyword evidence="15" id="KW-1185">Reference proteome</keyword>
<dbReference type="PANTHER" id="PTHR21581">
    <property type="entry name" value="D-ALANYL-D-ALANINE CARBOXYPEPTIDASE"/>
    <property type="match status" value="1"/>
</dbReference>